<keyword evidence="3" id="KW-0479">Metal-binding</keyword>
<evidence type="ECO:0000313" key="10">
    <source>
        <dbReference type="EMBL" id="SDW88525.1"/>
    </source>
</evidence>
<dbReference type="Proteomes" id="UP000199592">
    <property type="component" value="Unassembled WGS sequence"/>
</dbReference>
<dbReference type="PANTHER" id="PTHR32439:SF9">
    <property type="entry name" value="BLR3264 PROTEIN"/>
    <property type="match status" value="1"/>
</dbReference>
<evidence type="ECO:0000256" key="3">
    <source>
        <dbReference type="ARBA" id="ARBA00022723"/>
    </source>
</evidence>
<dbReference type="GO" id="GO:0046872">
    <property type="term" value="F:metal ion binding"/>
    <property type="evidence" value="ECO:0007669"/>
    <property type="project" value="UniProtKB-KW"/>
</dbReference>
<dbReference type="OrthoDB" id="9803707at2"/>
<dbReference type="InterPro" id="IPR045854">
    <property type="entry name" value="NO2/SO3_Rdtase_4Fe4S_sf"/>
</dbReference>
<feature type="domain" description="Nitrite/sulphite reductase 4Fe-4S" evidence="7">
    <location>
        <begin position="122"/>
        <end position="272"/>
    </location>
</feature>
<dbReference type="InterPro" id="IPR005117">
    <property type="entry name" value="NiRdtase/SiRdtase_haem-b_fer"/>
</dbReference>
<reference evidence="11" key="1">
    <citation type="submission" date="2016-10" db="EMBL/GenBank/DDBJ databases">
        <authorList>
            <person name="Varghese N."/>
            <person name="Submissions S."/>
        </authorList>
    </citation>
    <scope>NUCLEOTIDE SEQUENCE [LARGE SCALE GENOMIC DNA]</scope>
    <source>
        <strain evidence="11">DSM 25030</strain>
    </source>
</reference>
<feature type="domain" description="Nitrite/Sulfite reductase ferredoxin-like" evidence="8">
    <location>
        <begin position="47"/>
        <end position="113"/>
    </location>
</feature>
<keyword evidence="2" id="KW-0349">Heme</keyword>
<dbReference type="Pfam" id="PF03460">
    <property type="entry name" value="NIR_SIR_ferr"/>
    <property type="match status" value="2"/>
</dbReference>
<evidence type="ECO:0000259" key="8">
    <source>
        <dbReference type="Pfam" id="PF03460"/>
    </source>
</evidence>
<dbReference type="Gene3D" id="3.90.480.10">
    <property type="entry name" value="Sulfite Reductase Hemoprotein,Domain 2"/>
    <property type="match status" value="1"/>
</dbReference>
<dbReference type="InterPro" id="IPR006067">
    <property type="entry name" value="NO2/SO3_Rdtase_4Fe4S_dom"/>
</dbReference>
<feature type="domain" description="HEPN" evidence="9">
    <location>
        <begin position="583"/>
        <end position="691"/>
    </location>
</feature>
<evidence type="ECO:0000256" key="2">
    <source>
        <dbReference type="ARBA" id="ARBA00022617"/>
    </source>
</evidence>
<dbReference type="Pfam" id="PF05168">
    <property type="entry name" value="HEPN"/>
    <property type="match status" value="1"/>
</dbReference>
<proteinExistence type="predicted"/>
<dbReference type="SUPFAM" id="SSF55124">
    <property type="entry name" value="Nitrite/Sulfite reductase N-terminal domain-like"/>
    <property type="match status" value="2"/>
</dbReference>
<evidence type="ECO:0000256" key="1">
    <source>
        <dbReference type="ARBA" id="ARBA00022485"/>
    </source>
</evidence>
<evidence type="ECO:0000256" key="4">
    <source>
        <dbReference type="ARBA" id="ARBA00023002"/>
    </source>
</evidence>
<feature type="domain" description="Nitrite/Sulfite reductase ferredoxin-like" evidence="8">
    <location>
        <begin position="319"/>
        <end position="384"/>
    </location>
</feature>
<keyword evidence="11" id="KW-1185">Reference proteome</keyword>
<protein>
    <submittedName>
        <fullName evidence="10">Sulfite reductase (Ferredoxin)</fullName>
    </submittedName>
</protein>
<dbReference type="GO" id="GO:0016491">
    <property type="term" value="F:oxidoreductase activity"/>
    <property type="evidence" value="ECO:0007669"/>
    <property type="project" value="UniProtKB-KW"/>
</dbReference>
<evidence type="ECO:0000256" key="6">
    <source>
        <dbReference type="ARBA" id="ARBA00023014"/>
    </source>
</evidence>
<sequence>MQSFRTEIENPVVEKDIIELEKKIRQFKDGNIDEEKFRSLRLARGVYGQRQQGVQMIRIKLPYGKVSSKQLLRIADVSDEYSRGRLHITTRQDIQIHYVDLERTPELWAELEKDEVTLREACGNTVRNVTASETAGIDVDEPFDVSPYAQAVFEYFLRNPIGQEMGRKFKVSFSASDADTGLSYMHDLGFIAKEKDGERGFKVMLAGGLGSQPRHADELYSFLPTDKIIPMMEGVVRVFDRYGERKSRAKARMKFLLKDIGLDGFKQLLEEEQTAVPHQTYPINFEDYPKVNVAEVKTPEVTIEDQTAFEDWKSTNLVPQKQEGYVAIGIKVLLGDFYTDKARELAKLVQDYAAGEIRLSLRQNILIPYVKEDLVPFFYQELKKLGFAEAGYNKALDITACPGTDTCNLGIASSTGIADELEKVIKAEYPQYIKNPDVVIKISGCMNACGQHNMAHIGFQGMSVRTKDKLVAPALQVLLGGGNYGDGKARFADKVAKIPSKRGPQALRLILDDFEANGNGASFTDYYEEKGQIYFYDFLKPLTDVDNLTHEDFIDWGNEEKYVKEIGVGECAGVIVDLVATLFFESQEKIENAEEAIKEGKWVASIYYSYQSIVNSAKALLTAEKVKVNTHASIIKDFDRLYVETDKIAFEGGFEKVALQLNQNEPSEAFAKSYLEDAKTVLEKLEAFRKMELEHA</sequence>
<dbReference type="PANTHER" id="PTHR32439">
    <property type="entry name" value="FERREDOXIN--NITRITE REDUCTASE, CHLOROPLASTIC"/>
    <property type="match status" value="1"/>
</dbReference>
<dbReference type="SUPFAM" id="SSF56014">
    <property type="entry name" value="Nitrite and sulphite reductase 4Fe-4S domain-like"/>
    <property type="match status" value="2"/>
</dbReference>
<accession>A0A1H2X6V5</accession>
<organism evidence="10 11">
    <name type="scientific">Flagellimonas zhangzhouensis</name>
    <dbReference type="NCBI Taxonomy" id="1073328"/>
    <lineage>
        <taxon>Bacteria</taxon>
        <taxon>Pseudomonadati</taxon>
        <taxon>Bacteroidota</taxon>
        <taxon>Flavobacteriia</taxon>
        <taxon>Flavobacteriales</taxon>
        <taxon>Flavobacteriaceae</taxon>
        <taxon>Flagellimonas</taxon>
    </lineage>
</organism>
<dbReference type="Pfam" id="PF01077">
    <property type="entry name" value="NIR_SIR"/>
    <property type="match status" value="1"/>
</dbReference>
<keyword evidence="6" id="KW-0411">Iron-sulfur</keyword>
<dbReference type="RefSeq" id="WP_090293508.1">
    <property type="nucleotide sequence ID" value="NZ_FNKI01000001.1"/>
</dbReference>
<dbReference type="PRINTS" id="PR00397">
    <property type="entry name" value="SIROHAEM"/>
</dbReference>
<evidence type="ECO:0000313" key="11">
    <source>
        <dbReference type="Proteomes" id="UP000199592"/>
    </source>
</evidence>
<dbReference type="InterPro" id="IPR051329">
    <property type="entry name" value="NIR_SIR_4Fe-4S"/>
</dbReference>
<name>A0A1H2X6V5_9FLAO</name>
<dbReference type="STRING" id="1073328.SAMN05216294_1243"/>
<keyword evidence="1" id="KW-0004">4Fe-4S</keyword>
<dbReference type="InterPro" id="IPR007842">
    <property type="entry name" value="HEPN_dom"/>
</dbReference>
<dbReference type="EMBL" id="FNMY01000003">
    <property type="protein sequence ID" value="SDW88525.1"/>
    <property type="molecule type" value="Genomic_DNA"/>
</dbReference>
<dbReference type="Gene3D" id="1.20.120.330">
    <property type="entry name" value="Nucleotidyltransferases domain 2"/>
    <property type="match status" value="1"/>
</dbReference>
<dbReference type="GO" id="GO:0051539">
    <property type="term" value="F:4 iron, 4 sulfur cluster binding"/>
    <property type="evidence" value="ECO:0007669"/>
    <property type="project" value="UniProtKB-KW"/>
</dbReference>
<dbReference type="AlphaFoldDB" id="A0A1H2X6V5"/>
<dbReference type="Gene3D" id="3.30.413.10">
    <property type="entry name" value="Sulfite Reductase Hemoprotein, domain 1"/>
    <property type="match status" value="2"/>
</dbReference>
<gene>
    <name evidence="10" type="ORF">SAMN04487892_2623</name>
</gene>
<dbReference type="InterPro" id="IPR006066">
    <property type="entry name" value="NO2/SO3_Rdtase_FeS/sirohaem_BS"/>
</dbReference>
<keyword evidence="4" id="KW-0560">Oxidoreductase</keyword>
<dbReference type="GO" id="GO:0020037">
    <property type="term" value="F:heme binding"/>
    <property type="evidence" value="ECO:0007669"/>
    <property type="project" value="InterPro"/>
</dbReference>
<dbReference type="InterPro" id="IPR036136">
    <property type="entry name" value="Nit/Sulf_reduc_fer-like_dom_sf"/>
</dbReference>
<evidence type="ECO:0000259" key="9">
    <source>
        <dbReference type="Pfam" id="PF05168"/>
    </source>
</evidence>
<keyword evidence="5" id="KW-0408">Iron</keyword>
<evidence type="ECO:0000256" key="5">
    <source>
        <dbReference type="ARBA" id="ARBA00023004"/>
    </source>
</evidence>
<evidence type="ECO:0000259" key="7">
    <source>
        <dbReference type="Pfam" id="PF01077"/>
    </source>
</evidence>